<dbReference type="Proteomes" id="UP001620339">
    <property type="component" value="Unassembled WGS sequence"/>
</dbReference>
<evidence type="ECO:0000256" key="1">
    <source>
        <dbReference type="SAM" id="SignalP"/>
    </source>
</evidence>
<comment type="caution">
    <text evidence="2">The sequence shown here is derived from an EMBL/GenBank/DDBJ whole genome shotgun (WGS) entry which is preliminary data.</text>
</comment>
<protein>
    <recommendedName>
        <fullName evidence="4">Outer membrane protein beta-barrel domain-containing protein</fullName>
    </recommendedName>
</protein>
<dbReference type="NCBIfam" id="TIGR02001">
    <property type="entry name" value="gcw_chp"/>
    <property type="match status" value="1"/>
</dbReference>
<reference evidence="2 3" key="1">
    <citation type="submission" date="2020-10" db="EMBL/GenBank/DDBJ databases">
        <title>Phylogeny of dyella-like bacteria.</title>
        <authorList>
            <person name="Fu J."/>
        </authorList>
    </citation>
    <scope>NUCLEOTIDE SEQUENCE [LARGE SCALE GENOMIC DNA]</scope>
    <source>
        <strain evidence="2 3">KACC 19113</strain>
    </source>
</reference>
<gene>
    <name evidence="2" type="ORF">ISP25_12290</name>
</gene>
<name>A0ABW8J6E0_9GAMM</name>
<proteinExistence type="predicted"/>
<sequence>MLRTVVVVAALLCMAQAHAQVAASATLASDYQFRGVSLSDGQPSAQLSIDYDQPASGWYEGGMMSTVRADARDAVQLLGYAGYARRLGADWSWDAGVRYSRFTGAESYAYTEAYAGLSYRQLTGRIYYAPDYFGFGAAALYAELDTSHALTQHWYLFGHVGCLRHGGDVASDHTSRFRTDMRGGLGLALAPWDIQLSWAAVRGARGYDLVYDYPAGADVRRSAWLLGVSYAW</sequence>
<keyword evidence="1" id="KW-0732">Signal</keyword>
<keyword evidence="3" id="KW-1185">Reference proteome</keyword>
<feature type="signal peptide" evidence="1">
    <location>
        <begin position="1"/>
        <end position="19"/>
    </location>
</feature>
<organism evidence="2 3">
    <name type="scientific">Rhodanobacter hydrolyticus</name>
    <dbReference type="NCBI Taxonomy" id="2250595"/>
    <lineage>
        <taxon>Bacteria</taxon>
        <taxon>Pseudomonadati</taxon>
        <taxon>Pseudomonadota</taxon>
        <taxon>Gammaproteobacteria</taxon>
        <taxon>Lysobacterales</taxon>
        <taxon>Rhodanobacteraceae</taxon>
        <taxon>Rhodanobacter</taxon>
    </lineage>
</organism>
<feature type="chain" id="PRO_5045538293" description="Outer membrane protein beta-barrel domain-containing protein" evidence="1">
    <location>
        <begin position="20"/>
        <end position="232"/>
    </location>
</feature>
<evidence type="ECO:0000313" key="3">
    <source>
        <dbReference type="Proteomes" id="UP001620339"/>
    </source>
</evidence>
<dbReference type="Pfam" id="PF09694">
    <property type="entry name" value="Gcw_chp"/>
    <property type="match status" value="1"/>
</dbReference>
<dbReference type="InterPro" id="IPR010239">
    <property type="entry name" value="CHP02001"/>
</dbReference>
<dbReference type="EMBL" id="JADIKK010000008">
    <property type="protein sequence ID" value="MFK2877852.1"/>
    <property type="molecule type" value="Genomic_DNA"/>
</dbReference>
<evidence type="ECO:0000313" key="2">
    <source>
        <dbReference type="EMBL" id="MFK2877852.1"/>
    </source>
</evidence>
<dbReference type="RefSeq" id="WP_404614254.1">
    <property type="nucleotide sequence ID" value="NZ_JADIKK010000008.1"/>
</dbReference>
<evidence type="ECO:0008006" key="4">
    <source>
        <dbReference type="Google" id="ProtNLM"/>
    </source>
</evidence>
<accession>A0ABW8J6E0</accession>